<evidence type="ECO:0000313" key="7">
    <source>
        <dbReference type="EMBL" id="MCJ0761626.1"/>
    </source>
</evidence>
<dbReference type="GO" id="GO:0005886">
    <property type="term" value="C:plasma membrane"/>
    <property type="evidence" value="ECO:0007669"/>
    <property type="project" value="TreeGrafter"/>
</dbReference>
<evidence type="ECO:0000256" key="1">
    <source>
        <dbReference type="ARBA" id="ARBA00004141"/>
    </source>
</evidence>
<feature type="transmembrane region" description="Helical" evidence="6">
    <location>
        <begin position="93"/>
        <end position="118"/>
    </location>
</feature>
<evidence type="ECO:0000256" key="4">
    <source>
        <dbReference type="ARBA" id="ARBA00022989"/>
    </source>
</evidence>
<accession>A0A9X1VPW1</accession>
<feature type="transmembrane region" description="Helical" evidence="6">
    <location>
        <begin position="12"/>
        <end position="32"/>
    </location>
</feature>
<organism evidence="7 8">
    <name type="scientific">Variovorax terrae</name>
    <dbReference type="NCBI Taxonomy" id="2923278"/>
    <lineage>
        <taxon>Bacteria</taxon>
        <taxon>Pseudomonadati</taxon>
        <taxon>Pseudomonadota</taxon>
        <taxon>Betaproteobacteria</taxon>
        <taxon>Burkholderiales</taxon>
        <taxon>Comamonadaceae</taxon>
        <taxon>Variovorax</taxon>
    </lineage>
</organism>
<dbReference type="InterPro" id="IPR005226">
    <property type="entry name" value="UPF0014_fam"/>
</dbReference>
<feature type="transmembrane region" description="Helical" evidence="6">
    <location>
        <begin position="225"/>
        <end position="248"/>
    </location>
</feature>
<keyword evidence="3 6" id="KW-0812">Transmembrane</keyword>
<evidence type="ECO:0000313" key="8">
    <source>
        <dbReference type="Proteomes" id="UP001139447"/>
    </source>
</evidence>
<feature type="transmembrane region" description="Helical" evidence="6">
    <location>
        <begin position="195"/>
        <end position="213"/>
    </location>
</feature>
<sequence length="265" mass="28273">MNALPVTAFDLALASTLVLLCAGLSLVLALSIHRALLWAAVRMVVQLLLVGLVLRAVFALSSPWLTGLIAAAMIAAAAYEVGSRQERRFAGRWHYVVGGTSVALPTIAITVLALITTLRPEPWYDARHAIPLAGIILGNVMNAASLALNSVFTAVWRERAAIEARLALGDDRYAAFGGIVRQAVRGGLIPSMNQMAAAGIITLPGIMTGQILAGMDPLLAARYQILLMFLLVGGSFLGVAGASLLAAWRLTDERDRLRLDRLEQR</sequence>
<dbReference type="PANTHER" id="PTHR30028:SF0">
    <property type="entry name" value="PROTEIN ALUMINUM SENSITIVE 3"/>
    <property type="match status" value="1"/>
</dbReference>
<keyword evidence="8" id="KW-1185">Reference proteome</keyword>
<gene>
    <name evidence="7" type="primary">fetB</name>
    <name evidence="7" type="ORF">MMF98_00205</name>
</gene>
<comment type="similarity">
    <text evidence="2">Belongs to the UPF0014 family.</text>
</comment>
<keyword evidence="4 6" id="KW-1133">Transmembrane helix</keyword>
<feature type="transmembrane region" description="Helical" evidence="6">
    <location>
        <begin position="39"/>
        <end position="58"/>
    </location>
</feature>
<keyword evidence="5 6" id="KW-0472">Membrane</keyword>
<dbReference type="Proteomes" id="UP001139447">
    <property type="component" value="Unassembled WGS sequence"/>
</dbReference>
<dbReference type="PANTHER" id="PTHR30028">
    <property type="entry name" value="UPF0014 INNER MEMBRANE PROTEIN YBBM-RELATED"/>
    <property type="match status" value="1"/>
</dbReference>
<feature type="transmembrane region" description="Helical" evidence="6">
    <location>
        <begin position="130"/>
        <end position="156"/>
    </location>
</feature>
<proteinExistence type="inferred from homology"/>
<reference evidence="7" key="1">
    <citation type="submission" date="2022-03" db="EMBL/GenBank/DDBJ databases">
        <authorList>
            <person name="Woo C.Y."/>
        </authorList>
    </citation>
    <scope>NUCLEOTIDE SEQUENCE</scope>
    <source>
        <strain evidence="7">CYS-02</strain>
    </source>
</reference>
<name>A0A9X1VPW1_9BURK</name>
<comment type="subcellular location">
    <subcellularLocation>
        <location evidence="1">Membrane</location>
        <topology evidence="1">Multi-pass membrane protein</topology>
    </subcellularLocation>
</comment>
<evidence type="ECO:0000256" key="2">
    <source>
        <dbReference type="ARBA" id="ARBA00005268"/>
    </source>
</evidence>
<dbReference type="AlphaFoldDB" id="A0A9X1VPW1"/>
<feature type="transmembrane region" description="Helical" evidence="6">
    <location>
        <begin position="64"/>
        <end position="81"/>
    </location>
</feature>
<dbReference type="EMBL" id="JALGBI010000001">
    <property type="protein sequence ID" value="MCJ0761626.1"/>
    <property type="molecule type" value="Genomic_DNA"/>
</dbReference>
<evidence type="ECO:0000256" key="3">
    <source>
        <dbReference type="ARBA" id="ARBA00022692"/>
    </source>
</evidence>
<evidence type="ECO:0000256" key="5">
    <source>
        <dbReference type="ARBA" id="ARBA00023136"/>
    </source>
</evidence>
<protein>
    <submittedName>
        <fullName evidence="7">Iron export ABC transporter permease subunit FetB</fullName>
    </submittedName>
</protein>
<dbReference type="Pfam" id="PF03649">
    <property type="entry name" value="UPF0014"/>
    <property type="match status" value="1"/>
</dbReference>
<evidence type="ECO:0000256" key="6">
    <source>
        <dbReference type="SAM" id="Phobius"/>
    </source>
</evidence>
<dbReference type="RefSeq" id="WP_243302736.1">
    <property type="nucleotide sequence ID" value="NZ_JALGBI010000001.1"/>
</dbReference>
<comment type="caution">
    <text evidence="7">The sequence shown here is derived from an EMBL/GenBank/DDBJ whole genome shotgun (WGS) entry which is preliminary data.</text>
</comment>